<feature type="transmembrane region" description="Helical" evidence="8">
    <location>
        <begin position="268"/>
        <end position="287"/>
    </location>
</feature>
<feature type="transmembrane region" description="Helical" evidence="8">
    <location>
        <begin position="69"/>
        <end position="93"/>
    </location>
</feature>
<evidence type="ECO:0000256" key="7">
    <source>
        <dbReference type="SAM" id="MobiDB-lite"/>
    </source>
</evidence>
<dbReference type="InterPro" id="IPR020846">
    <property type="entry name" value="MFS_dom"/>
</dbReference>
<comment type="similarity">
    <text evidence="2">Belongs to the major facilitator superfamily. TCR/Tet family.</text>
</comment>
<keyword evidence="5 8" id="KW-1133">Transmembrane helix</keyword>
<keyword evidence="11" id="KW-1185">Reference proteome</keyword>
<dbReference type="InterPro" id="IPR036259">
    <property type="entry name" value="MFS_trans_sf"/>
</dbReference>
<dbReference type="Proteomes" id="UP001194746">
    <property type="component" value="Unassembled WGS sequence"/>
</dbReference>
<feature type="transmembrane region" description="Helical" evidence="8">
    <location>
        <begin position="308"/>
        <end position="328"/>
    </location>
</feature>
<proteinExistence type="inferred from homology"/>
<evidence type="ECO:0000313" key="11">
    <source>
        <dbReference type="Proteomes" id="UP001194746"/>
    </source>
</evidence>
<dbReference type="PANTHER" id="PTHR23501:SF12">
    <property type="entry name" value="MAJOR FACILITATOR SUPERFAMILY (MFS) PROFILE DOMAIN-CONTAINING PROTEIN-RELATED"/>
    <property type="match status" value="1"/>
</dbReference>
<reference evidence="10" key="2">
    <citation type="submission" date="2020-02" db="EMBL/GenBank/DDBJ databases">
        <authorList>
            <person name="Gilchrist C.L.M."/>
            <person name="Chooi Y.-H."/>
        </authorList>
    </citation>
    <scope>NUCLEOTIDE SEQUENCE</scope>
    <source>
        <strain evidence="10">MST-FP2251</strain>
    </source>
</reference>
<organism evidence="10 11">
    <name type="scientific">Aspergillus nanangensis</name>
    <dbReference type="NCBI Taxonomy" id="2582783"/>
    <lineage>
        <taxon>Eukaryota</taxon>
        <taxon>Fungi</taxon>
        <taxon>Dikarya</taxon>
        <taxon>Ascomycota</taxon>
        <taxon>Pezizomycotina</taxon>
        <taxon>Eurotiomycetes</taxon>
        <taxon>Eurotiomycetidae</taxon>
        <taxon>Eurotiales</taxon>
        <taxon>Aspergillaceae</taxon>
        <taxon>Aspergillus</taxon>
        <taxon>Aspergillus subgen. Circumdati</taxon>
    </lineage>
</organism>
<evidence type="ECO:0000256" key="3">
    <source>
        <dbReference type="ARBA" id="ARBA00022448"/>
    </source>
</evidence>
<dbReference type="GO" id="GO:0022857">
    <property type="term" value="F:transmembrane transporter activity"/>
    <property type="evidence" value="ECO:0007669"/>
    <property type="project" value="InterPro"/>
</dbReference>
<feature type="transmembrane region" description="Helical" evidence="8">
    <location>
        <begin position="38"/>
        <end position="57"/>
    </location>
</feature>
<feature type="region of interest" description="Disordered" evidence="7">
    <location>
        <begin position="1"/>
        <end position="29"/>
    </location>
</feature>
<keyword evidence="3" id="KW-0813">Transport</keyword>
<keyword evidence="4 8" id="KW-0812">Transmembrane</keyword>
<dbReference type="Pfam" id="PF07690">
    <property type="entry name" value="MFS_1"/>
    <property type="match status" value="1"/>
</dbReference>
<evidence type="ECO:0000256" key="5">
    <source>
        <dbReference type="ARBA" id="ARBA00022989"/>
    </source>
</evidence>
<keyword evidence="6 8" id="KW-0472">Membrane</keyword>
<feature type="transmembrane region" description="Helical" evidence="8">
    <location>
        <begin position="374"/>
        <end position="396"/>
    </location>
</feature>
<gene>
    <name evidence="10" type="ORF">FE257_012796</name>
</gene>
<evidence type="ECO:0000256" key="6">
    <source>
        <dbReference type="ARBA" id="ARBA00023136"/>
    </source>
</evidence>
<comment type="caution">
    <text evidence="10">The sequence shown here is derived from an EMBL/GenBank/DDBJ whole genome shotgun (WGS) entry which is preliminary data.</text>
</comment>
<feature type="transmembrane region" description="Helical" evidence="8">
    <location>
        <begin position="518"/>
        <end position="537"/>
    </location>
</feature>
<feature type="transmembrane region" description="Helical" evidence="8">
    <location>
        <begin position="164"/>
        <end position="184"/>
    </location>
</feature>
<dbReference type="PANTHER" id="PTHR23501">
    <property type="entry name" value="MAJOR FACILITATOR SUPERFAMILY"/>
    <property type="match status" value="1"/>
</dbReference>
<dbReference type="InterPro" id="IPR011701">
    <property type="entry name" value="MFS"/>
</dbReference>
<feature type="transmembrane region" description="Helical" evidence="8">
    <location>
        <begin position="440"/>
        <end position="461"/>
    </location>
</feature>
<feature type="compositionally biased region" description="Low complexity" evidence="7">
    <location>
        <begin position="1"/>
        <end position="16"/>
    </location>
</feature>
<evidence type="ECO:0000259" key="9">
    <source>
        <dbReference type="PROSITE" id="PS50850"/>
    </source>
</evidence>
<accession>A0AAD4CFK1</accession>
<protein>
    <recommendedName>
        <fullName evidence="9">Major facilitator superfamily (MFS) profile domain-containing protein</fullName>
    </recommendedName>
</protein>
<feature type="transmembrane region" description="Helical" evidence="8">
    <location>
        <begin position="237"/>
        <end position="262"/>
    </location>
</feature>
<feature type="domain" description="Major facilitator superfamily (MFS) profile" evidence="9">
    <location>
        <begin position="41"/>
        <end position="540"/>
    </location>
</feature>
<dbReference type="AlphaFoldDB" id="A0AAD4CFK1"/>
<sequence length="555" mass="59182">MGDSSTRGSTSRLSLSNKERPDGPTAAKTRANIPTWKWNGSIAVIFLTTLINGYDVSNVANIQPRLYEAFGSITLLPWISLSYSLATFAVLSLSRKILYCFDMRWVYIANIVIFMAGAAVAGAAPNMPAVIVGRIIMGVGGAIVYQCNLTFVAVFATPAETPRLFGILSSLWAIGLVIGGPIGSALATNPTTTWRWAFYLNLPWVGLGLLLSILCIPSKYLGPDIPITRRIAAIDPIGIVLNMATPILFALALEFSGPVWAWGSAESIAVWVVFGVSLIAWIVQQAWCIGTTRAQRAIPVHLLKRVDLLPLWVASGCAGASYAVTLYYMPLFFAFTRGHDAMAQTVRLLPFVLVFIAVVMLVGGTLPLFGRYNLIYIVAGMVTVAGAGTMAATLTATVSEAQVLGLEALIGVGLGCSFQHGVGISNVINKDPVDRVDSAVMFNMAQMGGIAIALAIAGSIFQNVGYDMLADAVGDHGYSPQQLREALAGVSSAVWGSTDSGVVARGIEAVAEVIGREFYMVVAGGVICLLCGFMMRWEKLDYGGDRERKEQDASD</sequence>
<evidence type="ECO:0000256" key="4">
    <source>
        <dbReference type="ARBA" id="ARBA00022692"/>
    </source>
</evidence>
<evidence type="ECO:0000256" key="2">
    <source>
        <dbReference type="ARBA" id="ARBA00007520"/>
    </source>
</evidence>
<feature type="transmembrane region" description="Helical" evidence="8">
    <location>
        <begin position="196"/>
        <end position="216"/>
    </location>
</feature>
<feature type="transmembrane region" description="Helical" evidence="8">
    <location>
        <begin position="105"/>
        <end position="125"/>
    </location>
</feature>
<feature type="transmembrane region" description="Helical" evidence="8">
    <location>
        <begin position="131"/>
        <end position="157"/>
    </location>
</feature>
<evidence type="ECO:0000313" key="10">
    <source>
        <dbReference type="EMBL" id="KAF9885590.1"/>
    </source>
</evidence>
<name>A0AAD4CFK1_ASPNN</name>
<dbReference type="PROSITE" id="PS50850">
    <property type="entry name" value="MFS"/>
    <property type="match status" value="1"/>
</dbReference>
<evidence type="ECO:0000256" key="8">
    <source>
        <dbReference type="SAM" id="Phobius"/>
    </source>
</evidence>
<feature type="transmembrane region" description="Helical" evidence="8">
    <location>
        <begin position="348"/>
        <end position="369"/>
    </location>
</feature>
<evidence type="ECO:0000256" key="1">
    <source>
        <dbReference type="ARBA" id="ARBA00004141"/>
    </source>
</evidence>
<dbReference type="EMBL" id="VCAU01000093">
    <property type="protein sequence ID" value="KAF9885590.1"/>
    <property type="molecule type" value="Genomic_DNA"/>
</dbReference>
<dbReference type="GO" id="GO:0005886">
    <property type="term" value="C:plasma membrane"/>
    <property type="evidence" value="ECO:0007669"/>
    <property type="project" value="TreeGrafter"/>
</dbReference>
<reference evidence="10" key="1">
    <citation type="journal article" date="2019" name="Beilstein J. Org. Chem.">
        <title>Nanangenines: drimane sesquiterpenoids as the dominant metabolite cohort of a novel Australian fungus, Aspergillus nanangensis.</title>
        <authorList>
            <person name="Lacey H.J."/>
            <person name="Gilchrist C.L.M."/>
            <person name="Crombie A."/>
            <person name="Kalaitzis J.A."/>
            <person name="Vuong D."/>
            <person name="Rutledge P.J."/>
            <person name="Turner P."/>
            <person name="Pitt J.I."/>
            <person name="Lacey E."/>
            <person name="Chooi Y.H."/>
            <person name="Piggott A.M."/>
        </authorList>
    </citation>
    <scope>NUCLEOTIDE SEQUENCE</scope>
    <source>
        <strain evidence="10">MST-FP2251</strain>
    </source>
</reference>
<comment type="subcellular location">
    <subcellularLocation>
        <location evidence="1">Membrane</location>
        <topology evidence="1">Multi-pass membrane protein</topology>
    </subcellularLocation>
</comment>
<dbReference type="Gene3D" id="1.20.1250.20">
    <property type="entry name" value="MFS general substrate transporter like domains"/>
    <property type="match status" value="1"/>
</dbReference>
<dbReference type="SUPFAM" id="SSF103473">
    <property type="entry name" value="MFS general substrate transporter"/>
    <property type="match status" value="1"/>
</dbReference>